<evidence type="ECO:0000313" key="2">
    <source>
        <dbReference type="Proteomes" id="UP000004358"/>
    </source>
</evidence>
<protein>
    <submittedName>
        <fullName evidence="1">Uncharacterized protein</fullName>
    </submittedName>
</protein>
<evidence type="ECO:0000313" key="1">
    <source>
        <dbReference type="EMBL" id="EAQ82588.1"/>
    </source>
</evidence>
<reference evidence="1 2" key="1">
    <citation type="submission" date="2006-02" db="EMBL/GenBank/DDBJ databases">
        <authorList>
            <person name="Amann R."/>
            <person name="Ferriera S."/>
            <person name="Johnson J."/>
            <person name="Kravitz S."/>
            <person name="Halpern A."/>
            <person name="Remington K."/>
            <person name="Beeson K."/>
            <person name="Tran B."/>
            <person name="Rogers Y.-H."/>
            <person name="Friedman R."/>
            <person name="Venter J.C."/>
        </authorList>
    </citation>
    <scope>NUCLEOTIDE SEQUENCE [LARGE SCALE GENOMIC DNA]</scope>
    <source>
        <strain evidence="1 2">DSM 3645</strain>
    </source>
</reference>
<sequence>MTTTTKSLLIDEFFVIHVTFLSSLG</sequence>
<dbReference type="AlphaFoldDB" id="A3ZLF5"/>
<dbReference type="EMBL" id="AANZ01000001">
    <property type="protein sequence ID" value="EAQ82588.1"/>
    <property type="molecule type" value="Genomic_DNA"/>
</dbReference>
<dbReference type="HOGENOM" id="CLU_3418765_0_0_0"/>
<dbReference type="Proteomes" id="UP000004358">
    <property type="component" value="Unassembled WGS sequence"/>
</dbReference>
<proteinExistence type="predicted"/>
<gene>
    <name evidence="1" type="ORF">DSM3645_09322</name>
</gene>
<name>A3ZLF5_9BACT</name>
<dbReference type="STRING" id="314230.DSM3645_09322"/>
<comment type="caution">
    <text evidence="1">The sequence shown here is derived from an EMBL/GenBank/DDBJ whole genome shotgun (WGS) entry which is preliminary data.</text>
</comment>
<organism evidence="1 2">
    <name type="scientific">Blastopirellula marina DSM 3645</name>
    <dbReference type="NCBI Taxonomy" id="314230"/>
    <lineage>
        <taxon>Bacteria</taxon>
        <taxon>Pseudomonadati</taxon>
        <taxon>Planctomycetota</taxon>
        <taxon>Planctomycetia</taxon>
        <taxon>Pirellulales</taxon>
        <taxon>Pirellulaceae</taxon>
        <taxon>Blastopirellula</taxon>
    </lineage>
</organism>
<accession>A3ZLF5</accession>